<evidence type="ECO:0000259" key="1">
    <source>
        <dbReference type="PROSITE" id="PS51704"/>
    </source>
</evidence>
<protein>
    <submittedName>
        <fullName evidence="2">Glycerophosphodiester phosphodiesterase</fullName>
    </submittedName>
</protein>
<keyword evidence="3" id="KW-1185">Reference proteome</keyword>
<feature type="domain" description="GP-PDE" evidence="1">
    <location>
        <begin position="5"/>
        <end position="241"/>
    </location>
</feature>
<reference evidence="2" key="1">
    <citation type="submission" date="2020-06" db="EMBL/GenBank/DDBJ databases">
        <title>Insight into the genomes of haloalkaliphilic bacilli from Kenyan soda lakes.</title>
        <authorList>
            <person name="Mwirichia R."/>
            <person name="Villamizar G.C."/>
            <person name="Poehlein A."/>
            <person name="Mugweru J."/>
            <person name="Kipnyargis A."/>
            <person name="Kiplimo D."/>
            <person name="Orwa P."/>
            <person name="Daniel R."/>
        </authorList>
    </citation>
    <scope>NUCLEOTIDE SEQUENCE</scope>
    <source>
        <strain evidence="2">B1096_S55</strain>
    </source>
</reference>
<evidence type="ECO:0000313" key="3">
    <source>
        <dbReference type="Proteomes" id="UP001057753"/>
    </source>
</evidence>
<proteinExistence type="predicted"/>
<dbReference type="PANTHER" id="PTHR46211">
    <property type="entry name" value="GLYCEROPHOSPHORYL DIESTER PHOSPHODIESTERASE"/>
    <property type="match status" value="1"/>
</dbReference>
<dbReference type="PANTHER" id="PTHR46211:SF1">
    <property type="entry name" value="GLYCEROPHOSPHODIESTER PHOSPHODIESTERASE, CYTOPLASMIC"/>
    <property type="match status" value="1"/>
</dbReference>
<sequence>MTQQTLIFAHRGASGTYPENTMDAYKAAAEAGADGLEVDVQLSKDGVPVLIHDETVNRTTNGEGWVKDLTYEELQTMDAGSWFHDDFSHATIPSLEELLIWLRGQSLYLNIELKTGIVHYPGIENAVIKLIKQYDLIDRVILSSFNHYSLVTVRQLHPTIETAILFMEGLYEPWDYAKTVGAQSLHCSLPVAVPKLLMAAAEADTPVRPFTVNERSHMKALFQAKCAAIMTDWPEQALQVREEITKTS</sequence>
<dbReference type="Gene3D" id="3.20.20.190">
    <property type="entry name" value="Phosphatidylinositol (PI) phosphodiesterase"/>
    <property type="match status" value="1"/>
</dbReference>
<dbReference type="Proteomes" id="UP001057753">
    <property type="component" value="Unassembled WGS sequence"/>
</dbReference>
<comment type="caution">
    <text evidence="2">The sequence shown here is derived from an EMBL/GenBank/DDBJ whole genome shotgun (WGS) entry which is preliminary data.</text>
</comment>
<dbReference type="GO" id="GO:0008081">
    <property type="term" value="F:phosphoric diester hydrolase activity"/>
    <property type="evidence" value="ECO:0007669"/>
    <property type="project" value="InterPro"/>
</dbReference>
<dbReference type="Pfam" id="PF03009">
    <property type="entry name" value="GDPD"/>
    <property type="match status" value="1"/>
</dbReference>
<dbReference type="AlphaFoldDB" id="A0A9Q4G0T5"/>
<name>A0A9Q4G0T5_SALAG</name>
<organism evidence="2 3">
    <name type="scientific">Salipaludibacillus agaradhaerens</name>
    <name type="common">Bacillus agaradhaerens</name>
    <dbReference type="NCBI Taxonomy" id="76935"/>
    <lineage>
        <taxon>Bacteria</taxon>
        <taxon>Bacillati</taxon>
        <taxon>Bacillota</taxon>
        <taxon>Bacilli</taxon>
        <taxon>Bacillales</taxon>
        <taxon>Bacillaceae</taxon>
    </lineage>
</organism>
<gene>
    <name evidence="2" type="ORF">HXA33_16945</name>
</gene>
<dbReference type="InterPro" id="IPR030395">
    <property type="entry name" value="GP_PDE_dom"/>
</dbReference>
<dbReference type="RefSeq" id="WP_257822588.1">
    <property type="nucleotide sequence ID" value="NZ_JABXYM010000001.1"/>
</dbReference>
<dbReference type="InterPro" id="IPR017946">
    <property type="entry name" value="PLC-like_Pdiesterase_TIM-brl"/>
</dbReference>
<evidence type="ECO:0000313" key="2">
    <source>
        <dbReference type="EMBL" id="MCR6098223.1"/>
    </source>
</evidence>
<dbReference type="SUPFAM" id="SSF51695">
    <property type="entry name" value="PLC-like phosphodiesterases"/>
    <property type="match status" value="1"/>
</dbReference>
<dbReference type="GO" id="GO:0006629">
    <property type="term" value="P:lipid metabolic process"/>
    <property type="evidence" value="ECO:0007669"/>
    <property type="project" value="InterPro"/>
</dbReference>
<dbReference type="EMBL" id="JABXYM010000001">
    <property type="protein sequence ID" value="MCR6098223.1"/>
    <property type="molecule type" value="Genomic_DNA"/>
</dbReference>
<dbReference type="PROSITE" id="PS51704">
    <property type="entry name" value="GP_PDE"/>
    <property type="match status" value="1"/>
</dbReference>
<accession>A0A9Q4G0T5</accession>
<dbReference type="CDD" id="cd08563">
    <property type="entry name" value="GDPD_TtGDE_like"/>
    <property type="match status" value="1"/>
</dbReference>